<keyword evidence="2" id="KW-0789">Thiol protease inhibitor</keyword>
<dbReference type="AlphaFoldDB" id="A7IA61"/>
<dbReference type="KEGG" id="mbn:Mboo_2108"/>
<dbReference type="GO" id="GO:0004869">
    <property type="term" value="F:cysteine-type endopeptidase inhibitor activity"/>
    <property type="evidence" value="ECO:0007669"/>
    <property type="project" value="UniProtKB-KW"/>
</dbReference>
<dbReference type="InterPro" id="IPR018990">
    <property type="entry name" value="Prot_inh_I42_chagasin"/>
</dbReference>
<dbReference type="Gene3D" id="2.60.40.2020">
    <property type="match status" value="1"/>
</dbReference>
<reference evidence="5" key="1">
    <citation type="journal article" date="2015" name="Microbiology">
        <title>Genome of Methanoregula boonei 6A8 reveals adaptations to oligotrophic peatland environments.</title>
        <authorList>
            <person name="Braeuer S."/>
            <person name="Cadillo-Quiroz H."/>
            <person name="Kyrpides N."/>
            <person name="Woyke T."/>
            <person name="Goodwin L."/>
            <person name="Detter C."/>
            <person name="Podell S."/>
            <person name="Yavitt J.B."/>
            <person name="Zinder S.H."/>
        </authorList>
    </citation>
    <scope>NUCLEOTIDE SEQUENCE [LARGE SCALE GENOMIC DNA]</scope>
    <source>
        <strain evidence="5">DSM 21154 / JCM 14090 / 6A8</strain>
    </source>
</reference>
<protein>
    <submittedName>
        <fullName evidence="4">Secreted protein-like protein</fullName>
    </submittedName>
</protein>
<evidence type="ECO:0000313" key="4">
    <source>
        <dbReference type="EMBL" id="ABS56622.1"/>
    </source>
</evidence>
<name>A7IA61_METB6</name>
<dbReference type="STRING" id="456442.Mboo_2108"/>
<gene>
    <name evidence="4" type="ordered locus">Mboo_2108</name>
</gene>
<organism evidence="4 5">
    <name type="scientific">Methanoregula boonei (strain DSM 21154 / JCM 14090 / 6A8)</name>
    <dbReference type="NCBI Taxonomy" id="456442"/>
    <lineage>
        <taxon>Archaea</taxon>
        <taxon>Methanobacteriati</taxon>
        <taxon>Methanobacteriota</taxon>
        <taxon>Stenosarchaea group</taxon>
        <taxon>Methanomicrobia</taxon>
        <taxon>Methanomicrobiales</taxon>
        <taxon>Methanoregulaceae</taxon>
        <taxon>Methanoregula</taxon>
    </lineage>
</organism>
<dbReference type="HOGENOM" id="CLU_102057_0_0_2"/>
<dbReference type="EMBL" id="CP000780">
    <property type="protein sequence ID" value="ABS56622.1"/>
    <property type="molecule type" value="Genomic_DNA"/>
</dbReference>
<dbReference type="PROSITE" id="PS51257">
    <property type="entry name" value="PROKAR_LIPOPROTEIN"/>
    <property type="match status" value="1"/>
</dbReference>
<dbReference type="InterPro" id="IPR036331">
    <property type="entry name" value="Chagasin-like_sf"/>
</dbReference>
<evidence type="ECO:0000313" key="5">
    <source>
        <dbReference type="Proteomes" id="UP000002408"/>
    </source>
</evidence>
<evidence type="ECO:0000256" key="2">
    <source>
        <dbReference type="ARBA" id="ARBA00022704"/>
    </source>
</evidence>
<feature type="domain" description="Proteinase inhibitor I42 chagasin" evidence="3">
    <location>
        <begin position="94"/>
        <end position="178"/>
    </location>
</feature>
<evidence type="ECO:0000259" key="3">
    <source>
        <dbReference type="Pfam" id="PF09394"/>
    </source>
</evidence>
<dbReference type="OrthoDB" id="28968at2157"/>
<dbReference type="GeneID" id="24783995"/>
<dbReference type="PANTHER" id="PTHR36530:SF1">
    <property type="entry name" value="AMOEBIASIN-1"/>
    <property type="match status" value="1"/>
</dbReference>
<keyword evidence="5" id="KW-1185">Reference proteome</keyword>
<evidence type="ECO:0000256" key="1">
    <source>
        <dbReference type="ARBA" id="ARBA00022690"/>
    </source>
</evidence>
<dbReference type="InterPro" id="IPR052781">
    <property type="entry name" value="Cys_protease_inhibitor_I42"/>
</dbReference>
<dbReference type="eggNOG" id="arCOG03544">
    <property type="taxonomic scope" value="Archaea"/>
</dbReference>
<accession>A7IA61</accession>
<dbReference type="RefSeq" id="WP_012107678.1">
    <property type="nucleotide sequence ID" value="NC_009712.1"/>
</dbReference>
<dbReference type="SUPFAM" id="SSF141066">
    <property type="entry name" value="ICP-like"/>
    <property type="match status" value="1"/>
</dbReference>
<dbReference type="Proteomes" id="UP000002408">
    <property type="component" value="Chromosome"/>
</dbReference>
<dbReference type="Pfam" id="PF09394">
    <property type="entry name" value="Inhibitor_I42"/>
    <property type="match status" value="1"/>
</dbReference>
<proteinExistence type="predicted"/>
<keyword evidence="1" id="KW-0646">Protease inhibitor</keyword>
<dbReference type="PANTHER" id="PTHR36530">
    <property type="entry name" value="INHIBITOR OF CYSTEINE PEPTIDASE"/>
    <property type="match status" value="1"/>
</dbReference>
<sequence precursor="true">MRKSYVMGALCCTLILAALVIAGCTQNAAPAPATPAATAVPVATTPVASVPAATAISTTSSIVQTMTPTPTTSGNSATTIPVNSSSNGDILTIPASNQVLVTLAENPTTGYQWNATVSKGLSVVSDTYVAPNSSLIGAGGYHEWLLAPDTVGTYTFQAVYMRSWEGPSSAANTFSIVIEATSK</sequence>